<sequence>MAPAREPSMALLFHPKKNKKQTPAASPRPKASTSPRPTIKPASPAATPTPSSSIKTETSSSSIDNTPSQSQNDDDTDTFKLPEGPYQEYKLMSSALKGWKFDVMKFDTRKVVDLNSWIQPVKLNRKDLRREDPSASTAGQAVRPMLGLDGQQVFGADGKPVMVDAEGRPVVESNQANGKGKGGSGGANGKKKFQKKTKQVFIVPEEIRALRKEERYPWVMEDSGGQETWVGQLDELSKSETHAFFMPAAAGDTLKFVPSHRWYRFQKKLKHDLPTDTQTVESAYQQSQKRDPAAWLRQRNGKGPSSATAAMFKAEAEGHIPNGGSGSLVQHSSQSLGPGGRRLKTVESGGGGLFGDDDEDGGARRRREREYGGEGDLDENEYEEEFADDDEKIEVDNDDQETKELEERLKREYKSANKTREGYIDESDEEEKPNISKSGKAMKKMLKNREGEAYDSEEEDNPYASSQEEEEEEEIPPPTNEPAVQQQPQQIKPKTEPTEPSLSKAGSPPPQSGTQSSAQPASPTSPSLGGHSVVAKRATSPPPPKAPKLKTNMSRASSPLAGGSGSRAGSPVTGPGSRASSPVANGQKKRKAEDSVPSPTSPSGTSPNVAGQQPKPKKRKNQNGAVATPTGPLEDWMLIDWLKNTPNASTRECIQYFTPYLTDEKEKSRFTGLVKEFATLKNGVLTLRSSYANRGSTPSTTA</sequence>
<feature type="region of interest" description="Disordered" evidence="7">
    <location>
        <begin position="1"/>
        <end position="83"/>
    </location>
</feature>
<proteinExistence type="inferred from homology"/>
<keyword evidence="5" id="KW-0804">Transcription</keyword>
<evidence type="ECO:0000256" key="1">
    <source>
        <dbReference type="ARBA" id="ARBA00004123"/>
    </source>
</evidence>
<dbReference type="eggNOG" id="KOG2393">
    <property type="taxonomic scope" value="Eukaryota"/>
</dbReference>
<dbReference type="GO" id="GO:0001096">
    <property type="term" value="F:TFIIF-class transcription factor complex binding"/>
    <property type="evidence" value="ECO:0007669"/>
    <property type="project" value="TreeGrafter"/>
</dbReference>
<feature type="compositionally biased region" description="Low complexity" evidence="7">
    <location>
        <begin position="37"/>
        <end position="63"/>
    </location>
</feature>
<feature type="region of interest" description="Disordered" evidence="7">
    <location>
        <begin position="276"/>
        <end position="633"/>
    </location>
</feature>
<dbReference type="GO" id="GO:0005674">
    <property type="term" value="C:transcription factor TFIIF complex"/>
    <property type="evidence" value="ECO:0007669"/>
    <property type="project" value="TreeGrafter"/>
</dbReference>
<keyword evidence="3" id="KW-0805">Transcription regulation</keyword>
<feature type="compositionally biased region" description="Acidic residues" evidence="7">
    <location>
        <begin position="373"/>
        <end position="399"/>
    </location>
</feature>
<keyword evidence="4" id="KW-0238">DNA-binding</keyword>
<comment type="similarity">
    <text evidence="2">Belongs to the TFIIF alpha subunit family.</text>
</comment>
<dbReference type="GO" id="GO:0006367">
    <property type="term" value="P:transcription initiation at RNA polymerase II promoter"/>
    <property type="evidence" value="ECO:0007669"/>
    <property type="project" value="InterPro"/>
</dbReference>
<feature type="compositionally biased region" description="Low complexity" evidence="7">
    <location>
        <begin position="597"/>
        <end position="607"/>
    </location>
</feature>
<feature type="compositionally biased region" description="Polar residues" evidence="7">
    <location>
        <begin position="276"/>
        <end position="287"/>
    </location>
</feature>
<feature type="compositionally biased region" description="Low complexity" evidence="7">
    <location>
        <begin position="512"/>
        <end position="527"/>
    </location>
</feature>
<feature type="region of interest" description="Disordered" evidence="7">
    <location>
        <begin position="170"/>
        <end position="195"/>
    </location>
</feature>
<name>A0A0W0FJV9_MONRR</name>
<dbReference type="PANTHER" id="PTHR13011">
    <property type="entry name" value="TFIIF-ALPHA"/>
    <property type="match status" value="1"/>
</dbReference>
<dbReference type="GO" id="GO:0003677">
    <property type="term" value="F:DNA binding"/>
    <property type="evidence" value="ECO:0007669"/>
    <property type="project" value="UniProtKB-KW"/>
</dbReference>
<evidence type="ECO:0000256" key="5">
    <source>
        <dbReference type="ARBA" id="ARBA00023163"/>
    </source>
</evidence>
<reference evidence="8 9" key="1">
    <citation type="submission" date="2015-12" db="EMBL/GenBank/DDBJ databases">
        <title>Draft genome sequence of Moniliophthora roreri, the causal agent of frosty pod rot of cacao.</title>
        <authorList>
            <person name="Aime M.C."/>
            <person name="Diaz-Valderrama J.R."/>
            <person name="Kijpornyongpan T."/>
            <person name="Phillips-Mora W."/>
        </authorList>
    </citation>
    <scope>NUCLEOTIDE SEQUENCE [LARGE SCALE GENOMIC DNA]</scope>
    <source>
        <strain evidence="8 9">MCA 2952</strain>
    </source>
</reference>
<accession>A0A0W0FJV9</accession>
<evidence type="ECO:0000313" key="9">
    <source>
        <dbReference type="Proteomes" id="UP000054988"/>
    </source>
</evidence>
<evidence type="ECO:0000256" key="3">
    <source>
        <dbReference type="ARBA" id="ARBA00023015"/>
    </source>
</evidence>
<feature type="compositionally biased region" description="Polar residues" evidence="7">
    <location>
        <begin position="483"/>
        <end position="492"/>
    </location>
</feature>
<dbReference type="AlphaFoldDB" id="A0A0W0FJV9"/>
<protein>
    <submittedName>
        <fullName evidence="8">Uncharacterized protein</fullName>
    </submittedName>
</protein>
<comment type="subcellular location">
    <subcellularLocation>
        <location evidence="1">Nucleus</location>
    </subcellularLocation>
</comment>
<feature type="compositionally biased region" description="Gly residues" evidence="7">
    <location>
        <begin position="179"/>
        <end position="188"/>
    </location>
</feature>
<gene>
    <name evidence="8" type="ORF">WG66_10779</name>
</gene>
<feature type="compositionally biased region" description="Acidic residues" evidence="7">
    <location>
        <begin position="453"/>
        <end position="475"/>
    </location>
</feature>
<keyword evidence="6" id="KW-0539">Nucleus</keyword>
<evidence type="ECO:0000256" key="2">
    <source>
        <dbReference type="ARBA" id="ARBA00005249"/>
    </source>
</evidence>
<dbReference type="GO" id="GO:0016251">
    <property type="term" value="F:RNA polymerase II general transcription initiation factor activity"/>
    <property type="evidence" value="ECO:0007669"/>
    <property type="project" value="TreeGrafter"/>
</dbReference>
<dbReference type="InterPro" id="IPR011039">
    <property type="entry name" value="TFIIF_interaction"/>
</dbReference>
<evidence type="ECO:0000256" key="4">
    <source>
        <dbReference type="ARBA" id="ARBA00023125"/>
    </source>
</evidence>
<dbReference type="EMBL" id="LATX01001892">
    <property type="protein sequence ID" value="KTB36568.1"/>
    <property type="molecule type" value="Genomic_DNA"/>
</dbReference>
<dbReference type="InterPro" id="IPR008851">
    <property type="entry name" value="TFIIF-alpha"/>
</dbReference>
<dbReference type="GO" id="GO:0032968">
    <property type="term" value="P:positive regulation of transcription elongation by RNA polymerase II"/>
    <property type="evidence" value="ECO:0007669"/>
    <property type="project" value="InterPro"/>
</dbReference>
<feature type="compositionally biased region" description="Basic and acidic residues" evidence="7">
    <location>
        <begin position="400"/>
        <end position="423"/>
    </location>
</feature>
<comment type="caution">
    <text evidence="8">The sequence shown here is derived from an EMBL/GenBank/DDBJ whole genome shotgun (WGS) entry which is preliminary data.</text>
</comment>
<dbReference type="PANTHER" id="PTHR13011:SF0">
    <property type="entry name" value="GENERAL TRANSCRIPTION FACTOR IIF SUBUNIT 1"/>
    <property type="match status" value="1"/>
</dbReference>
<evidence type="ECO:0000313" key="8">
    <source>
        <dbReference type="EMBL" id="KTB36568.1"/>
    </source>
</evidence>
<dbReference type="SUPFAM" id="SSF50916">
    <property type="entry name" value="Rap30/74 interaction domains"/>
    <property type="match status" value="1"/>
</dbReference>
<dbReference type="Proteomes" id="UP000054988">
    <property type="component" value="Unassembled WGS sequence"/>
</dbReference>
<evidence type="ECO:0000256" key="7">
    <source>
        <dbReference type="SAM" id="MobiDB-lite"/>
    </source>
</evidence>
<organism evidence="8 9">
    <name type="scientific">Moniliophthora roreri</name>
    <name type="common">Frosty pod rot fungus</name>
    <name type="synonym">Monilia roreri</name>
    <dbReference type="NCBI Taxonomy" id="221103"/>
    <lineage>
        <taxon>Eukaryota</taxon>
        <taxon>Fungi</taxon>
        <taxon>Dikarya</taxon>
        <taxon>Basidiomycota</taxon>
        <taxon>Agaricomycotina</taxon>
        <taxon>Agaricomycetes</taxon>
        <taxon>Agaricomycetidae</taxon>
        <taxon>Agaricales</taxon>
        <taxon>Marasmiineae</taxon>
        <taxon>Marasmiaceae</taxon>
        <taxon>Moniliophthora</taxon>
    </lineage>
</organism>
<feature type="compositionally biased region" description="Polar residues" evidence="7">
    <location>
        <begin position="327"/>
        <end position="336"/>
    </location>
</feature>
<evidence type="ECO:0000256" key="6">
    <source>
        <dbReference type="ARBA" id="ARBA00023242"/>
    </source>
</evidence>